<feature type="transmembrane region" description="Helical" evidence="1">
    <location>
        <begin position="140"/>
        <end position="161"/>
    </location>
</feature>
<reference evidence="2 3" key="1">
    <citation type="submission" date="2011-08" db="EMBL/GenBank/DDBJ databases">
        <title>The Genome Sequence of Plasmodium vivax Mauritania I.</title>
        <authorList>
            <consortium name="The Broad Institute Genome Sequencing Platform"/>
            <consortium name="The Broad Institute Genome Sequencing Center for Infectious Disease"/>
            <person name="Neafsey D."/>
            <person name="Carlton J."/>
            <person name="Barnwell J."/>
            <person name="Collins W."/>
            <person name="Escalante A."/>
            <person name="Mullikin J."/>
            <person name="Saul A."/>
            <person name="Guigo R."/>
            <person name="Camara F."/>
            <person name="Young S.K."/>
            <person name="Zeng Q."/>
            <person name="Gargeya S."/>
            <person name="Fitzgerald M."/>
            <person name="Haas B."/>
            <person name="Abouelleil A."/>
            <person name="Alvarado L."/>
            <person name="Arachchi H.M."/>
            <person name="Berlin A."/>
            <person name="Brown A."/>
            <person name="Chapman S.B."/>
            <person name="Chen Z."/>
            <person name="Dunbar C."/>
            <person name="Freedman E."/>
            <person name="Gearin G."/>
            <person name="Gellesch M."/>
            <person name="Goldberg J."/>
            <person name="Griggs A."/>
            <person name="Gujja S."/>
            <person name="Heiman D."/>
            <person name="Howarth C."/>
            <person name="Larson L."/>
            <person name="Lui A."/>
            <person name="MacDonald P.J.P."/>
            <person name="Montmayeur A."/>
            <person name="Murphy C."/>
            <person name="Neiman D."/>
            <person name="Pearson M."/>
            <person name="Priest M."/>
            <person name="Roberts A."/>
            <person name="Saif S."/>
            <person name="Shea T."/>
            <person name="Shenoy N."/>
            <person name="Sisk P."/>
            <person name="Stolte C."/>
            <person name="Sykes S."/>
            <person name="Wortman J."/>
            <person name="Nusbaum C."/>
            <person name="Birren B."/>
        </authorList>
    </citation>
    <scope>NUCLEOTIDE SEQUENCE [LARGE SCALE GENOMIC DNA]</scope>
    <source>
        <strain evidence="2 3">Mauritania I</strain>
    </source>
</reference>
<dbReference type="Proteomes" id="UP000053776">
    <property type="component" value="Unassembled WGS sequence"/>
</dbReference>
<organism evidence="2 3">
    <name type="scientific">Plasmodium vivax Mauritania I</name>
    <dbReference type="NCBI Taxonomy" id="1035515"/>
    <lineage>
        <taxon>Eukaryota</taxon>
        <taxon>Sar</taxon>
        <taxon>Alveolata</taxon>
        <taxon>Apicomplexa</taxon>
        <taxon>Aconoidasida</taxon>
        <taxon>Haemosporida</taxon>
        <taxon>Plasmodiidae</taxon>
        <taxon>Plasmodium</taxon>
        <taxon>Plasmodium (Plasmodium)</taxon>
    </lineage>
</organism>
<keyword evidence="1" id="KW-0812">Transmembrane</keyword>
<dbReference type="AlphaFoldDB" id="A0A0J9TCY9"/>
<name>A0A0J9TCY9_PLAVI</name>
<keyword evidence="1" id="KW-1133">Transmembrane helix</keyword>
<evidence type="ECO:0000256" key="1">
    <source>
        <dbReference type="SAM" id="Phobius"/>
    </source>
</evidence>
<dbReference type="EMBL" id="KQ235063">
    <property type="protein sequence ID" value="KMZ92542.1"/>
    <property type="molecule type" value="Genomic_DNA"/>
</dbReference>
<accession>A0A0J9TCY9</accession>
<evidence type="ECO:0000313" key="2">
    <source>
        <dbReference type="EMBL" id="KMZ92542.1"/>
    </source>
</evidence>
<feature type="transmembrane region" description="Helical" evidence="1">
    <location>
        <begin position="103"/>
        <end position="124"/>
    </location>
</feature>
<sequence length="179" mass="20886">MNEFCVLRKDEEKIYFGSNSKDFTGSDKSTKIYIQGETNNDDEIIFNNFDEIHEERELNEDIICVYGNSFKNEEAIINGGGYDSEDKCAQVCIPNLNQVNLKYVLRFVADCCSFLCAVGMWGILEDVLRILSDDNYYVKLYYYLIFTILFTSFTCTFNLYLSKREQKSGYMCEELECRV</sequence>
<dbReference type="OrthoDB" id="385233at2759"/>
<keyword evidence="1" id="KW-0472">Membrane</keyword>
<protein>
    <submittedName>
        <fullName evidence="2">Uncharacterized protein</fullName>
    </submittedName>
</protein>
<gene>
    <name evidence="2" type="ORF">PVMG_01130</name>
</gene>
<proteinExistence type="predicted"/>
<evidence type="ECO:0000313" key="3">
    <source>
        <dbReference type="Proteomes" id="UP000053776"/>
    </source>
</evidence>